<evidence type="ECO:0000256" key="2">
    <source>
        <dbReference type="ARBA" id="ARBA00003690"/>
    </source>
</evidence>
<sequence>QSINLFAAGYETTATTLSFLIRQLALESSHQNRLVDEIKTTFADNTDIDYDKLMKMPFLDAVVSEILRTNAAATRVERVATKDVTLDGIHIPKGTIIIMPTWSLHSDPEYFDSPQEFKPDRFLPDNKHMIKDCTYIPFATGPRNCIGMRFALMELKYNLVKLLTRYEFLACDETPNLDYNK</sequence>
<dbReference type="GO" id="GO:0004497">
    <property type="term" value="F:monooxygenase activity"/>
    <property type="evidence" value="ECO:0007669"/>
    <property type="project" value="UniProtKB-KW"/>
</dbReference>
<comment type="similarity">
    <text evidence="5">Belongs to the cytochrome P450 family.</text>
</comment>
<evidence type="ECO:0000256" key="4">
    <source>
        <dbReference type="ARBA" id="ARBA00004406"/>
    </source>
</evidence>
<dbReference type="Pfam" id="PF00067">
    <property type="entry name" value="p450"/>
    <property type="match status" value="1"/>
</dbReference>
<accession>A0A7R9MN20</accession>
<comment type="cofactor">
    <cofactor evidence="1 14">
        <name>heme</name>
        <dbReference type="ChEBI" id="CHEBI:30413"/>
    </cofactor>
</comment>
<dbReference type="Proteomes" id="UP000728032">
    <property type="component" value="Unassembled WGS sequence"/>
</dbReference>
<comment type="function">
    <text evidence="2">May be involved in the metabolism of insect hormones and in the breakdown of synthetic insecticides.</text>
</comment>
<keyword evidence="16" id="KW-1185">Reference proteome</keyword>
<dbReference type="InterPro" id="IPR002403">
    <property type="entry name" value="Cyt_P450_E_grp-IV"/>
</dbReference>
<name>A0A7R9MN20_9ACAR</name>
<proteinExistence type="inferred from homology"/>
<evidence type="ECO:0000256" key="8">
    <source>
        <dbReference type="ARBA" id="ARBA00022824"/>
    </source>
</evidence>
<evidence type="ECO:0000256" key="12">
    <source>
        <dbReference type="ARBA" id="ARBA00023033"/>
    </source>
</evidence>
<keyword evidence="13" id="KW-0472">Membrane</keyword>
<evidence type="ECO:0000256" key="11">
    <source>
        <dbReference type="ARBA" id="ARBA00023004"/>
    </source>
</evidence>
<evidence type="ECO:0000256" key="13">
    <source>
        <dbReference type="ARBA" id="ARBA00023136"/>
    </source>
</evidence>
<keyword evidence="11 14" id="KW-0408">Iron</keyword>
<dbReference type="PANTHER" id="PTHR24292:SF102">
    <property type="entry name" value="CYTOCHROME P450 FAMILY-RELATED"/>
    <property type="match status" value="1"/>
</dbReference>
<dbReference type="EMBL" id="CAJPVJ010031917">
    <property type="protein sequence ID" value="CAG2180456.1"/>
    <property type="molecule type" value="Genomic_DNA"/>
</dbReference>
<evidence type="ECO:0000256" key="7">
    <source>
        <dbReference type="ARBA" id="ARBA00022723"/>
    </source>
</evidence>
<dbReference type="EMBL" id="OC946742">
    <property type="protein sequence ID" value="CAD7663319.1"/>
    <property type="molecule type" value="Genomic_DNA"/>
</dbReference>
<evidence type="ECO:0000256" key="14">
    <source>
        <dbReference type="PIRSR" id="PIRSR602403-1"/>
    </source>
</evidence>
<dbReference type="OrthoDB" id="6504004at2759"/>
<reference evidence="15" key="1">
    <citation type="submission" date="2020-11" db="EMBL/GenBank/DDBJ databases">
        <authorList>
            <person name="Tran Van P."/>
        </authorList>
    </citation>
    <scope>NUCLEOTIDE SEQUENCE</scope>
</reference>
<dbReference type="GO" id="GO:0016705">
    <property type="term" value="F:oxidoreductase activity, acting on paired donors, with incorporation or reduction of molecular oxygen"/>
    <property type="evidence" value="ECO:0007669"/>
    <property type="project" value="InterPro"/>
</dbReference>
<dbReference type="AlphaFoldDB" id="A0A7R9MN20"/>
<dbReference type="PRINTS" id="PR00465">
    <property type="entry name" value="EP450IV"/>
</dbReference>
<keyword evidence="12" id="KW-0503">Monooxygenase</keyword>
<gene>
    <name evidence="15" type="ORF">ONB1V03_LOCUS19879</name>
</gene>
<feature type="binding site" description="axial binding residue" evidence="14">
    <location>
        <position position="145"/>
    </location>
    <ligand>
        <name>heme</name>
        <dbReference type="ChEBI" id="CHEBI:30413"/>
    </ligand>
    <ligandPart>
        <name>Fe</name>
        <dbReference type="ChEBI" id="CHEBI:18248"/>
    </ligandPart>
</feature>
<keyword evidence="8" id="KW-0256">Endoplasmic reticulum</keyword>
<evidence type="ECO:0008006" key="17">
    <source>
        <dbReference type="Google" id="ProtNLM"/>
    </source>
</evidence>
<dbReference type="PANTHER" id="PTHR24292">
    <property type="entry name" value="CYTOCHROME P450"/>
    <property type="match status" value="1"/>
</dbReference>
<dbReference type="GO" id="GO:0020037">
    <property type="term" value="F:heme binding"/>
    <property type="evidence" value="ECO:0007669"/>
    <property type="project" value="InterPro"/>
</dbReference>
<evidence type="ECO:0000256" key="6">
    <source>
        <dbReference type="ARBA" id="ARBA00022617"/>
    </source>
</evidence>
<keyword evidence="10" id="KW-0560">Oxidoreductase</keyword>
<organism evidence="15">
    <name type="scientific">Oppiella nova</name>
    <dbReference type="NCBI Taxonomy" id="334625"/>
    <lineage>
        <taxon>Eukaryota</taxon>
        <taxon>Metazoa</taxon>
        <taxon>Ecdysozoa</taxon>
        <taxon>Arthropoda</taxon>
        <taxon>Chelicerata</taxon>
        <taxon>Arachnida</taxon>
        <taxon>Acari</taxon>
        <taxon>Acariformes</taxon>
        <taxon>Sarcoptiformes</taxon>
        <taxon>Oribatida</taxon>
        <taxon>Brachypylina</taxon>
        <taxon>Oppioidea</taxon>
        <taxon>Oppiidae</taxon>
        <taxon>Oppiella</taxon>
    </lineage>
</organism>
<dbReference type="GO" id="GO:0005506">
    <property type="term" value="F:iron ion binding"/>
    <property type="evidence" value="ECO:0007669"/>
    <property type="project" value="InterPro"/>
</dbReference>
<dbReference type="GO" id="GO:0005789">
    <property type="term" value="C:endoplasmic reticulum membrane"/>
    <property type="evidence" value="ECO:0007669"/>
    <property type="project" value="UniProtKB-SubCell"/>
</dbReference>
<keyword evidence="9" id="KW-0492">Microsome</keyword>
<evidence type="ECO:0000256" key="5">
    <source>
        <dbReference type="ARBA" id="ARBA00010617"/>
    </source>
</evidence>
<dbReference type="InterPro" id="IPR001128">
    <property type="entry name" value="Cyt_P450"/>
</dbReference>
<protein>
    <recommendedName>
        <fullName evidence="17">Cytochrome P450</fullName>
    </recommendedName>
</protein>
<evidence type="ECO:0000256" key="3">
    <source>
        <dbReference type="ARBA" id="ARBA00004174"/>
    </source>
</evidence>
<dbReference type="Gene3D" id="1.10.630.10">
    <property type="entry name" value="Cytochrome P450"/>
    <property type="match status" value="1"/>
</dbReference>
<evidence type="ECO:0000256" key="1">
    <source>
        <dbReference type="ARBA" id="ARBA00001971"/>
    </source>
</evidence>
<dbReference type="PRINTS" id="PR00385">
    <property type="entry name" value="P450"/>
</dbReference>
<comment type="subcellular location">
    <subcellularLocation>
        <location evidence="4">Endoplasmic reticulum membrane</location>
        <topology evidence="4">Peripheral membrane protein</topology>
    </subcellularLocation>
    <subcellularLocation>
        <location evidence="3">Microsome membrane</location>
        <topology evidence="3">Peripheral membrane protein</topology>
    </subcellularLocation>
</comment>
<dbReference type="InterPro" id="IPR050476">
    <property type="entry name" value="Insect_CytP450_Detox"/>
</dbReference>
<dbReference type="SUPFAM" id="SSF48264">
    <property type="entry name" value="Cytochrome P450"/>
    <property type="match status" value="1"/>
</dbReference>
<keyword evidence="7 14" id="KW-0479">Metal-binding</keyword>
<feature type="non-terminal residue" evidence="15">
    <location>
        <position position="1"/>
    </location>
</feature>
<evidence type="ECO:0000313" key="15">
    <source>
        <dbReference type="EMBL" id="CAD7663319.1"/>
    </source>
</evidence>
<dbReference type="InterPro" id="IPR036396">
    <property type="entry name" value="Cyt_P450_sf"/>
</dbReference>
<keyword evidence="6 14" id="KW-0349">Heme</keyword>
<evidence type="ECO:0000256" key="9">
    <source>
        <dbReference type="ARBA" id="ARBA00022848"/>
    </source>
</evidence>
<evidence type="ECO:0000256" key="10">
    <source>
        <dbReference type="ARBA" id="ARBA00023002"/>
    </source>
</evidence>
<evidence type="ECO:0000313" key="16">
    <source>
        <dbReference type="Proteomes" id="UP000728032"/>
    </source>
</evidence>